<feature type="domain" description="Protein kinase" evidence="21">
    <location>
        <begin position="415"/>
        <end position="687"/>
    </location>
</feature>
<feature type="domain" description="EGF-like" evidence="22">
    <location>
        <begin position="287"/>
        <end position="326"/>
    </location>
</feature>
<keyword evidence="10" id="KW-0418">Kinase</keyword>
<organism evidence="23 24">
    <name type="scientific">Protea cynaroides</name>
    <dbReference type="NCBI Taxonomy" id="273540"/>
    <lineage>
        <taxon>Eukaryota</taxon>
        <taxon>Viridiplantae</taxon>
        <taxon>Streptophyta</taxon>
        <taxon>Embryophyta</taxon>
        <taxon>Tracheophyta</taxon>
        <taxon>Spermatophyta</taxon>
        <taxon>Magnoliopsida</taxon>
        <taxon>Proteales</taxon>
        <taxon>Proteaceae</taxon>
        <taxon>Protea</taxon>
    </lineage>
</organism>
<dbReference type="Gene3D" id="3.30.200.20">
    <property type="entry name" value="Phosphorylase Kinase, domain 1"/>
    <property type="match status" value="1"/>
</dbReference>
<dbReference type="GO" id="GO:0005886">
    <property type="term" value="C:plasma membrane"/>
    <property type="evidence" value="ECO:0007669"/>
    <property type="project" value="TreeGrafter"/>
</dbReference>
<evidence type="ECO:0000256" key="20">
    <source>
        <dbReference type="SAM" id="SignalP"/>
    </source>
</evidence>
<evidence type="ECO:0000256" key="6">
    <source>
        <dbReference type="ARBA" id="ARBA00022692"/>
    </source>
</evidence>
<evidence type="ECO:0000313" key="23">
    <source>
        <dbReference type="EMBL" id="KAJ4962875.1"/>
    </source>
</evidence>
<dbReference type="FunFam" id="2.10.25.10:FF:000038">
    <property type="entry name" value="Fibrillin 2"/>
    <property type="match status" value="1"/>
</dbReference>
<gene>
    <name evidence="23" type="ORF">NE237_022814</name>
</gene>
<dbReference type="InterPro" id="IPR000152">
    <property type="entry name" value="EGF-type_Asp/Asn_hydroxyl_site"/>
</dbReference>
<dbReference type="Gene3D" id="2.10.25.10">
    <property type="entry name" value="Laminin"/>
    <property type="match status" value="2"/>
</dbReference>
<evidence type="ECO:0000256" key="10">
    <source>
        <dbReference type="ARBA" id="ARBA00022777"/>
    </source>
</evidence>
<accession>A0A9Q0HDW6</accession>
<feature type="signal peptide" evidence="20">
    <location>
        <begin position="1"/>
        <end position="22"/>
    </location>
</feature>
<evidence type="ECO:0000259" key="22">
    <source>
        <dbReference type="PROSITE" id="PS50026"/>
    </source>
</evidence>
<keyword evidence="13 19" id="KW-0472">Membrane</keyword>
<dbReference type="InterPro" id="IPR018097">
    <property type="entry name" value="EGF_Ca-bd_CS"/>
</dbReference>
<evidence type="ECO:0000256" key="13">
    <source>
        <dbReference type="ARBA" id="ARBA00023136"/>
    </source>
</evidence>
<evidence type="ECO:0000256" key="12">
    <source>
        <dbReference type="ARBA" id="ARBA00022989"/>
    </source>
</evidence>
<keyword evidence="6 19" id="KW-0812">Transmembrane</keyword>
<dbReference type="InterPro" id="IPR045274">
    <property type="entry name" value="WAK-like"/>
</dbReference>
<proteinExistence type="predicted"/>
<dbReference type="SMART" id="SM00181">
    <property type="entry name" value="EGF"/>
    <property type="match status" value="2"/>
</dbReference>
<keyword evidence="2" id="KW-0723">Serine/threonine-protein kinase</keyword>
<dbReference type="SMART" id="SM00220">
    <property type="entry name" value="S_TKc"/>
    <property type="match status" value="1"/>
</dbReference>
<dbReference type="CDD" id="cd00054">
    <property type="entry name" value="EGF_CA"/>
    <property type="match status" value="1"/>
</dbReference>
<evidence type="ECO:0000256" key="5">
    <source>
        <dbReference type="ARBA" id="ARBA00022679"/>
    </source>
</evidence>
<dbReference type="PROSITE" id="PS50026">
    <property type="entry name" value="EGF_3"/>
    <property type="match status" value="1"/>
</dbReference>
<dbReference type="GO" id="GO:0007166">
    <property type="term" value="P:cell surface receptor signaling pathway"/>
    <property type="evidence" value="ECO:0007669"/>
    <property type="project" value="InterPro"/>
</dbReference>
<dbReference type="PROSITE" id="PS00107">
    <property type="entry name" value="PROTEIN_KINASE_ATP"/>
    <property type="match status" value="1"/>
</dbReference>
<dbReference type="PROSITE" id="PS01187">
    <property type="entry name" value="EGF_CA"/>
    <property type="match status" value="1"/>
</dbReference>
<dbReference type="Pfam" id="PF07645">
    <property type="entry name" value="EGF_CA"/>
    <property type="match status" value="1"/>
</dbReference>
<dbReference type="InterPro" id="IPR049883">
    <property type="entry name" value="NOTCH1_EGF-like"/>
</dbReference>
<evidence type="ECO:0000256" key="7">
    <source>
        <dbReference type="ARBA" id="ARBA00022729"/>
    </source>
</evidence>
<dbReference type="GO" id="GO:0030247">
    <property type="term" value="F:polysaccharide binding"/>
    <property type="evidence" value="ECO:0007669"/>
    <property type="project" value="InterPro"/>
</dbReference>
<keyword evidence="24" id="KW-1185">Reference proteome</keyword>
<evidence type="ECO:0000259" key="21">
    <source>
        <dbReference type="PROSITE" id="PS50011"/>
    </source>
</evidence>
<evidence type="ECO:0000256" key="15">
    <source>
        <dbReference type="ARBA" id="ARBA00023180"/>
    </source>
</evidence>
<dbReference type="InterPro" id="IPR025287">
    <property type="entry name" value="WAK_GUB"/>
</dbReference>
<dbReference type="InterPro" id="IPR017441">
    <property type="entry name" value="Protein_kinase_ATP_BS"/>
</dbReference>
<evidence type="ECO:0000256" key="8">
    <source>
        <dbReference type="ARBA" id="ARBA00022737"/>
    </source>
</evidence>
<dbReference type="InterPro" id="IPR008271">
    <property type="entry name" value="Ser/Thr_kinase_AS"/>
</dbReference>
<keyword evidence="3 17" id="KW-0245">EGF-like domain</keyword>
<dbReference type="SMART" id="SM00179">
    <property type="entry name" value="EGF_CA"/>
    <property type="match status" value="1"/>
</dbReference>
<evidence type="ECO:0000256" key="4">
    <source>
        <dbReference type="ARBA" id="ARBA00022553"/>
    </source>
</evidence>
<evidence type="ECO:0000256" key="18">
    <source>
        <dbReference type="PROSITE-ProRule" id="PRU10141"/>
    </source>
</evidence>
<dbReference type="InterPro" id="IPR000719">
    <property type="entry name" value="Prot_kinase_dom"/>
</dbReference>
<comment type="caution">
    <text evidence="17">Lacks conserved residue(s) required for the propagation of feature annotation.</text>
</comment>
<keyword evidence="15" id="KW-0325">Glycoprotein</keyword>
<dbReference type="InterPro" id="IPR001245">
    <property type="entry name" value="Ser-Thr/Tyr_kinase_cat_dom"/>
</dbReference>
<dbReference type="GO" id="GO:0005524">
    <property type="term" value="F:ATP binding"/>
    <property type="evidence" value="ECO:0007669"/>
    <property type="project" value="UniProtKB-UniRule"/>
</dbReference>
<comment type="subcellular location">
    <subcellularLocation>
        <location evidence="1">Membrane</location>
        <topology evidence="1">Single-pass type I membrane protein</topology>
    </subcellularLocation>
</comment>
<comment type="function">
    <text evidence="16">Serine/threonine-protein kinase that may function as a signaling receptor of extracellular matrix component. Binding to pectin may have significance in the control of cell expansion, morphogenesis and development.</text>
</comment>
<dbReference type="GO" id="GO:0004674">
    <property type="term" value="F:protein serine/threonine kinase activity"/>
    <property type="evidence" value="ECO:0007669"/>
    <property type="project" value="UniProtKB-KW"/>
</dbReference>
<evidence type="ECO:0000256" key="14">
    <source>
        <dbReference type="ARBA" id="ARBA00023157"/>
    </source>
</evidence>
<evidence type="ECO:0000256" key="2">
    <source>
        <dbReference type="ARBA" id="ARBA00022527"/>
    </source>
</evidence>
<feature type="chain" id="PRO_5040136415" evidence="20">
    <location>
        <begin position="23"/>
        <end position="736"/>
    </location>
</feature>
<dbReference type="PROSITE" id="PS00010">
    <property type="entry name" value="ASX_HYDROXYL"/>
    <property type="match status" value="1"/>
</dbReference>
<dbReference type="Pfam" id="PF13947">
    <property type="entry name" value="GUB_WAK_bind"/>
    <property type="match status" value="1"/>
</dbReference>
<dbReference type="PANTHER" id="PTHR27005">
    <property type="entry name" value="WALL-ASSOCIATED RECEPTOR KINASE-LIKE 21"/>
    <property type="match status" value="1"/>
</dbReference>
<evidence type="ECO:0000256" key="3">
    <source>
        <dbReference type="ARBA" id="ARBA00022536"/>
    </source>
</evidence>
<dbReference type="Gene3D" id="1.10.510.10">
    <property type="entry name" value="Transferase(Phosphotransferase) domain 1"/>
    <property type="match status" value="1"/>
</dbReference>
<dbReference type="InterPro" id="IPR001881">
    <property type="entry name" value="EGF-like_Ca-bd_dom"/>
</dbReference>
<feature type="transmembrane region" description="Helical" evidence="19">
    <location>
        <begin position="340"/>
        <end position="365"/>
    </location>
</feature>
<protein>
    <submittedName>
        <fullName evidence="23">Uncharacterized protein</fullName>
    </submittedName>
</protein>
<comment type="caution">
    <text evidence="23">The sequence shown here is derived from an EMBL/GenBank/DDBJ whole genome shotgun (WGS) entry which is preliminary data.</text>
</comment>
<keyword evidence="7 20" id="KW-0732">Signal</keyword>
<keyword evidence="14" id="KW-1015">Disulfide bond</keyword>
<dbReference type="InterPro" id="IPR000742">
    <property type="entry name" value="EGF"/>
</dbReference>
<reference evidence="23" key="1">
    <citation type="journal article" date="2023" name="Plant J.">
        <title>The genome of the king protea, Protea cynaroides.</title>
        <authorList>
            <person name="Chang J."/>
            <person name="Duong T.A."/>
            <person name="Schoeman C."/>
            <person name="Ma X."/>
            <person name="Roodt D."/>
            <person name="Barker N."/>
            <person name="Li Z."/>
            <person name="Van de Peer Y."/>
            <person name="Mizrachi E."/>
        </authorList>
    </citation>
    <scope>NUCLEOTIDE SEQUENCE</scope>
    <source>
        <tissue evidence="23">Young leaves</tissue>
    </source>
</reference>
<evidence type="ECO:0000256" key="11">
    <source>
        <dbReference type="ARBA" id="ARBA00022840"/>
    </source>
</evidence>
<dbReference type="Proteomes" id="UP001141806">
    <property type="component" value="Unassembled WGS sequence"/>
</dbReference>
<keyword evidence="4" id="KW-0597">Phosphoprotein</keyword>
<dbReference type="InterPro" id="IPR011009">
    <property type="entry name" value="Kinase-like_dom_sf"/>
</dbReference>
<evidence type="ECO:0000256" key="16">
    <source>
        <dbReference type="ARBA" id="ARBA00058961"/>
    </source>
</evidence>
<feature type="binding site" evidence="18">
    <location>
        <position position="443"/>
    </location>
    <ligand>
        <name>ATP</name>
        <dbReference type="ChEBI" id="CHEBI:30616"/>
    </ligand>
</feature>
<dbReference type="EMBL" id="JAMYWD010000008">
    <property type="protein sequence ID" value="KAJ4962875.1"/>
    <property type="molecule type" value="Genomic_DNA"/>
</dbReference>
<keyword evidence="11 18" id="KW-0067">ATP-binding</keyword>
<sequence>MAQQLLLFQLMIFSSWAAATIAFSSQPLQTCPQNCGNVTIPFPFGTSEGCYMDTEYSITCNTSYNPPKPFLVDGQHEVLSIPLDGEILIEGRRSYASYCPNSTGSDLSKIHVSLNGSPFRFSNRNRFTAMGCNTMATISELEVLGFASGCLSFCTYQTVVDNGSCDGKGCCQNKIPKGLQGFNVSLSSALTFNGTWETSTCSFAFLVAEDSFSFQALDLSETSLNMKNIPVAVDWAIGNSTCEAAVGGPICGPNSNCSNSSNNVTGYRCYCNKGFEGNPYLSIGCQDINECKEGYNNSCAAEARCFNTYGSYECKCPDHHHGDGREDGQGCMHNTGAIPLVAIVAGTGLGIIFLFVCMFLLYWAIKRRKLIKLREKFFENNGGLLLRQHIATRKDVEDIAKIFTLDDIKKATNNFDERRILGQGGNGTVYKGILSNKAVAIKKSKIVDQSQIIQFINEVDILSQINHRNVVKLLGCCLETEVPLLVYEFISSGTLYEHIHEENHASYISWEDRLRVAAETAGALAYLHSSHSIPVLHRDVKSTNILLDDKYIAKVSDFGASRLAPMDRIQMTTLVQGTFGYLDPESFLTGQLTDKSDVYSFGVVLAELLTGEKPLSSARAEEHTSLAMYFISSMENNNLFQIIDDQVIEEGIKEQLLGVANLVMKCLKVKGEKRPTMKEVAAELDALRMSNDYSWKQQNHMESDYQLAEPLIIYVGESSGQESVESNLLVPLHIAR</sequence>
<keyword evidence="8" id="KW-0677">Repeat</keyword>
<keyword evidence="9 18" id="KW-0547">Nucleotide-binding</keyword>
<dbReference type="FunFam" id="3.30.200.20:FF:000043">
    <property type="entry name" value="Wall-associated receptor kinase 2"/>
    <property type="match status" value="1"/>
</dbReference>
<name>A0A9Q0HDW6_9MAGN</name>
<keyword evidence="5" id="KW-0808">Transferase</keyword>
<evidence type="ECO:0000256" key="9">
    <source>
        <dbReference type="ARBA" id="ARBA00022741"/>
    </source>
</evidence>
<keyword evidence="12 19" id="KW-1133">Transmembrane helix</keyword>
<dbReference type="PANTHER" id="PTHR27005:SF492">
    <property type="entry name" value="LOW QUALITY PROTEIN: WALL-ASSOCIATED RECEPTOR KINASE-LIKE 1"/>
    <property type="match status" value="1"/>
</dbReference>
<dbReference type="GO" id="GO:0005509">
    <property type="term" value="F:calcium ion binding"/>
    <property type="evidence" value="ECO:0007669"/>
    <property type="project" value="InterPro"/>
</dbReference>
<evidence type="ECO:0000313" key="24">
    <source>
        <dbReference type="Proteomes" id="UP001141806"/>
    </source>
</evidence>
<dbReference type="OrthoDB" id="4062651at2759"/>
<evidence type="ECO:0000256" key="19">
    <source>
        <dbReference type="SAM" id="Phobius"/>
    </source>
</evidence>
<evidence type="ECO:0000256" key="1">
    <source>
        <dbReference type="ARBA" id="ARBA00004479"/>
    </source>
</evidence>
<dbReference type="PROSITE" id="PS50011">
    <property type="entry name" value="PROTEIN_KINASE_DOM"/>
    <property type="match status" value="1"/>
</dbReference>
<dbReference type="AlphaFoldDB" id="A0A9Q0HDW6"/>
<dbReference type="PROSITE" id="PS00108">
    <property type="entry name" value="PROTEIN_KINASE_ST"/>
    <property type="match status" value="1"/>
</dbReference>
<dbReference type="SUPFAM" id="SSF56112">
    <property type="entry name" value="Protein kinase-like (PK-like)"/>
    <property type="match status" value="1"/>
</dbReference>
<dbReference type="Pfam" id="PF07714">
    <property type="entry name" value="PK_Tyr_Ser-Thr"/>
    <property type="match status" value="1"/>
</dbReference>
<evidence type="ECO:0000256" key="17">
    <source>
        <dbReference type="PROSITE-ProRule" id="PRU00076"/>
    </source>
</evidence>
<dbReference type="SUPFAM" id="SSF57196">
    <property type="entry name" value="EGF/Laminin"/>
    <property type="match status" value="1"/>
</dbReference>
<dbReference type="FunFam" id="1.10.510.10:FF:000084">
    <property type="entry name" value="Wall-associated receptor kinase 2"/>
    <property type="match status" value="1"/>
</dbReference>